<dbReference type="Pfam" id="PF08352">
    <property type="entry name" value="oligo_HPY"/>
    <property type="match status" value="1"/>
</dbReference>
<comment type="similarity">
    <text evidence="2">Belongs to the ABC transporter superfamily.</text>
</comment>
<evidence type="ECO:0000259" key="8">
    <source>
        <dbReference type="PROSITE" id="PS50893"/>
    </source>
</evidence>
<keyword evidence="7" id="KW-0472">Membrane</keyword>
<evidence type="ECO:0000256" key="4">
    <source>
        <dbReference type="ARBA" id="ARBA00022475"/>
    </source>
</evidence>
<feature type="domain" description="ABC transporter" evidence="8">
    <location>
        <begin position="5"/>
        <end position="254"/>
    </location>
</feature>
<dbReference type="NCBIfam" id="TIGR01727">
    <property type="entry name" value="oligo_HPY"/>
    <property type="match status" value="1"/>
</dbReference>
<dbReference type="InterPro" id="IPR027417">
    <property type="entry name" value="P-loop_NTPase"/>
</dbReference>
<dbReference type="GO" id="GO:0005886">
    <property type="term" value="C:plasma membrane"/>
    <property type="evidence" value="ECO:0007669"/>
    <property type="project" value="UniProtKB-SubCell"/>
</dbReference>
<dbReference type="Proteomes" id="UP000195273">
    <property type="component" value="Chromosome"/>
</dbReference>
<dbReference type="RefSeq" id="WP_087207196.1">
    <property type="nucleotide sequence ID" value="NZ_CP021431.1"/>
</dbReference>
<comment type="subcellular location">
    <subcellularLocation>
        <location evidence="1">Cell inner membrane</location>
        <topology evidence="1">Peripheral membrane protein</topology>
    </subcellularLocation>
</comment>
<evidence type="ECO:0000256" key="3">
    <source>
        <dbReference type="ARBA" id="ARBA00022448"/>
    </source>
</evidence>
<dbReference type="Pfam" id="PF00005">
    <property type="entry name" value="ABC_tran"/>
    <property type="match status" value="1"/>
</dbReference>
<dbReference type="Gene3D" id="3.40.50.300">
    <property type="entry name" value="P-loop containing nucleotide triphosphate hydrolases"/>
    <property type="match status" value="1"/>
</dbReference>
<dbReference type="SUPFAM" id="SSF52540">
    <property type="entry name" value="P-loop containing nucleoside triphosphate hydrolases"/>
    <property type="match status" value="1"/>
</dbReference>
<evidence type="ECO:0000256" key="5">
    <source>
        <dbReference type="ARBA" id="ARBA00022741"/>
    </source>
</evidence>
<keyword evidence="5" id="KW-0547">Nucleotide-binding</keyword>
<dbReference type="InterPro" id="IPR013563">
    <property type="entry name" value="Oligopep_ABC_C"/>
</dbReference>
<gene>
    <name evidence="9" type="primary">oppD</name>
    <name evidence="9" type="ORF">LOKVESSMR4R_01544</name>
</gene>
<organism evidence="9 10">
    <name type="scientific">Yoonia vestfoldensis</name>
    <dbReference type="NCBI Taxonomy" id="245188"/>
    <lineage>
        <taxon>Bacteria</taxon>
        <taxon>Pseudomonadati</taxon>
        <taxon>Pseudomonadota</taxon>
        <taxon>Alphaproteobacteria</taxon>
        <taxon>Rhodobacterales</taxon>
        <taxon>Paracoccaceae</taxon>
        <taxon>Yoonia</taxon>
    </lineage>
</organism>
<evidence type="ECO:0000256" key="6">
    <source>
        <dbReference type="ARBA" id="ARBA00022840"/>
    </source>
</evidence>
<keyword evidence="6 9" id="KW-0067">ATP-binding</keyword>
<sequence length="323" mass="35007">MTDTLNVAGLTVHYATQQGAVQALRDVALNVAPGQIVGIVGESGCGKSTLINALLQLMPQNARIAAGTIRLEGEDLVGASRRRLRDLRGRDISVVFQDPMTSLNPVLTIGRQMLDIQYRARRSRAEKLRCATETLARVGLPDPKAKLAAYPHQLSGGQRQRVAIAMAVLMRPKLLIADEPTTALDATLEVQIIALLKELQRDIGCAILFISHHLGVIAELCDNVVVMYAGEAVEEGPVTAVFAHPSHPYTAKLIECDPGRMKTKVAVLPAIQGDLPDLTAPPEGCIFRDRCDKAKDLCRIRPAPMAINGAHWARCHFATEALR</sequence>
<accession>A0A1Y0EBQ8</accession>
<dbReference type="AlphaFoldDB" id="A0A1Y0EBQ8"/>
<dbReference type="OrthoDB" id="7957282at2"/>
<name>A0A1Y0EBQ8_9RHOB</name>
<dbReference type="PROSITE" id="PS00211">
    <property type="entry name" value="ABC_TRANSPORTER_1"/>
    <property type="match status" value="1"/>
</dbReference>
<dbReference type="EMBL" id="CP021431">
    <property type="protein sequence ID" value="ARU00860.1"/>
    <property type="molecule type" value="Genomic_DNA"/>
</dbReference>
<proteinExistence type="inferred from homology"/>
<dbReference type="FunFam" id="3.40.50.300:FF:000016">
    <property type="entry name" value="Oligopeptide ABC transporter ATP-binding component"/>
    <property type="match status" value="1"/>
</dbReference>
<dbReference type="PANTHER" id="PTHR43297">
    <property type="entry name" value="OLIGOPEPTIDE TRANSPORT ATP-BINDING PROTEIN APPD"/>
    <property type="match status" value="1"/>
</dbReference>
<evidence type="ECO:0000313" key="9">
    <source>
        <dbReference type="EMBL" id="ARU00860.1"/>
    </source>
</evidence>
<dbReference type="GO" id="GO:0005524">
    <property type="term" value="F:ATP binding"/>
    <property type="evidence" value="ECO:0007669"/>
    <property type="project" value="UniProtKB-KW"/>
</dbReference>
<dbReference type="CDD" id="cd03257">
    <property type="entry name" value="ABC_NikE_OppD_transporters"/>
    <property type="match status" value="1"/>
</dbReference>
<dbReference type="InterPro" id="IPR017871">
    <property type="entry name" value="ABC_transporter-like_CS"/>
</dbReference>
<dbReference type="GO" id="GO:0015833">
    <property type="term" value="P:peptide transport"/>
    <property type="evidence" value="ECO:0007669"/>
    <property type="project" value="InterPro"/>
</dbReference>
<dbReference type="InterPro" id="IPR003439">
    <property type="entry name" value="ABC_transporter-like_ATP-bd"/>
</dbReference>
<dbReference type="InterPro" id="IPR050388">
    <property type="entry name" value="ABC_Ni/Peptide_Import"/>
</dbReference>
<evidence type="ECO:0000313" key="10">
    <source>
        <dbReference type="Proteomes" id="UP000195273"/>
    </source>
</evidence>
<dbReference type="GO" id="GO:0055085">
    <property type="term" value="P:transmembrane transport"/>
    <property type="evidence" value="ECO:0007669"/>
    <property type="project" value="UniProtKB-ARBA"/>
</dbReference>
<dbReference type="PROSITE" id="PS50893">
    <property type="entry name" value="ABC_TRANSPORTER_2"/>
    <property type="match status" value="1"/>
</dbReference>
<keyword evidence="10" id="KW-1185">Reference proteome</keyword>
<dbReference type="KEGG" id="lvs:LOKVESSMR4R_01544"/>
<evidence type="ECO:0000256" key="7">
    <source>
        <dbReference type="ARBA" id="ARBA00023136"/>
    </source>
</evidence>
<dbReference type="SMART" id="SM00382">
    <property type="entry name" value="AAA"/>
    <property type="match status" value="1"/>
</dbReference>
<keyword evidence="4" id="KW-1003">Cell membrane</keyword>
<dbReference type="PANTHER" id="PTHR43297:SF2">
    <property type="entry name" value="DIPEPTIDE TRANSPORT ATP-BINDING PROTEIN DPPD"/>
    <property type="match status" value="1"/>
</dbReference>
<evidence type="ECO:0000256" key="1">
    <source>
        <dbReference type="ARBA" id="ARBA00004417"/>
    </source>
</evidence>
<protein>
    <submittedName>
        <fullName evidence="9">Oligopeptide transport ATP-binding protein OppD</fullName>
    </submittedName>
</protein>
<dbReference type="InterPro" id="IPR003593">
    <property type="entry name" value="AAA+_ATPase"/>
</dbReference>
<evidence type="ECO:0000256" key="2">
    <source>
        <dbReference type="ARBA" id="ARBA00005417"/>
    </source>
</evidence>
<keyword evidence="3" id="KW-0813">Transport</keyword>
<dbReference type="GO" id="GO:0016887">
    <property type="term" value="F:ATP hydrolysis activity"/>
    <property type="evidence" value="ECO:0007669"/>
    <property type="project" value="InterPro"/>
</dbReference>
<reference evidence="9 10" key="1">
    <citation type="submission" date="2017-05" db="EMBL/GenBank/DDBJ databases">
        <title>Genome Sequence of Loktanella vestfoldensis Strain SMR4r Isolated from a Culture of the Diatom Skeletonema marinoi.</title>
        <authorList>
            <person name="Topel M."/>
            <person name="Pinder M.I.M."/>
            <person name="Johansson O.N."/>
            <person name="Kourtchenko O."/>
            <person name="Godhe A."/>
            <person name="Clarke A.K."/>
        </authorList>
    </citation>
    <scope>NUCLEOTIDE SEQUENCE [LARGE SCALE GENOMIC DNA]</scope>
    <source>
        <strain evidence="9 10">SMR4r</strain>
    </source>
</reference>